<evidence type="ECO:0000256" key="6">
    <source>
        <dbReference type="SAM" id="SignalP"/>
    </source>
</evidence>
<feature type="chain" id="PRO_5036409713" description="EGF-like domain-containing protein" evidence="6">
    <location>
        <begin position="18"/>
        <end position="615"/>
    </location>
</feature>
<dbReference type="Proteomes" id="UP000663852">
    <property type="component" value="Unassembled WGS sequence"/>
</dbReference>
<dbReference type="CDD" id="cd00054">
    <property type="entry name" value="EGF_CA"/>
    <property type="match status" value="1"/>
</dbReference>
<protein>
    <recommendedName>
        <fullName evidence="7">EGF-like domain-containing protein</fullName>
    </recommendedName>
</protein>
<sequence length="615" mass="67408">MSVTNLIYWFQILITVATPINVSYNQPRFSSCAIWDVNASTIITSTPIGSSPYGLFINTNNTIYITSRKKNNAQIWTEGAISSTNISSFSLNASAGIFVTNTKDIYIDNGLYNNVVVMWPYNQMTSRIVMNVSGRCHSLFVDINNTLYCSMGDLHQVMKKSLNTSVDILPTVIAGSGVSGSAANLLANPYGIFVDTNFDLYVADSSNNRIQVFHRDQPNGTTIIGIGSSNSFALNDPSDVTLDADGYLFIVDKGKNRIIGSGPYGYRCIAGCSEISNSTPDTLSGPFIIAFDSHGNLFVLDTNNARVQKFTLKNNSVACTDPTTIQTSITLEDSTTSVQLTTTYVESAEFVTTVIETSTTSLFNDQSTTVVTMLTTNTESSSSSELLSTTANMTVETQSVYFVPQKCVDSNYMGLSCNQTSNSCDMLLPCQNAGTCYFNVNASDQYFCLCNNGFNGTHCQYDTRPCSPNKCWNNGFCTATSSISFSCLCSSAWQGVYCQTKVNYCGNVTCYNNAVCRSLLSDYKCECLTSSFSGRFCEHKTNSLVTKEIITKTLTYVAVIAVATVALFVIVLDVLKYVFHIDPVYQERKRLSSHRKQCASVQPKPRVVLRPVYVN</sequence>
<evidence type="ECO:0000313" key="8">
    <source>
        <dbReference type="EMBL" id="CAF0896227.1"/>
    </source>
</evidence>
<evidence type="ECO:0000256" key="5">
    <source>
        <dbReference type="SAM" id="Phobius"/>
    </source>
</evidence>
<keyword evidence="6" id="KW-0732">Signal</keyword>
<feature type="domain" description="EGF-like" evidence="7">
    <location>
        <begin position="420"/>
        <end position="460"/>
    </location>
</feature>
<reference evidence="8" key="1">
    <citation type="submission" date="2021-02" db="EMBL/GenBank/DDBJ databases">
        <authorList>
            <person name="Nowell W R."/>
        </authorList>
    </citation>
    <scope>NUCLEOTIDE SEQUENCE</scope>
</reference>
<dbReference type="PROSITE" id="PS01186">
    <property type="entry name" value="EGF_2"/>
    <property type="match status" value="1"/>
</dbReference>
<feature type="disulfide bond" evidence="3">
    <location>
        <begin position="489"/>
        <end position="498"/>
    </location>
</feature>
<evidence type="ECO:0000313" key="10">
    <source>
        <dbReference type="Proteomes" id="UP000663828"/>
    </source>
</evidence>
<dbReference type="PANTHER" id="PTHR24033:SF151">
    <property type="entry name" value="NOTCH 2"/>
    <property type="match status" value="1"/>
</dbReference>
<dbReference type="PROSITE" id="PS50026">
    <property type="entry name" value="EGF_3"/>
    <property type="match status" value="3"/>
</dbReference>
<dbReference type="SMART" id="SM00181">
    <property type="entry name" value="EGF"/>
    <property type="match status" value="3"/>
</dbReference>
<evidence type="ECO:0000313" key="9">
    <source>
        <dbReference type="EMBL" id="CAF1463329.1"/>
    </source>
</evidence>
<dbReference type="AlphaFoldDB" id="A0A813ZBQ9"/>
<evidence type="ECO:0000256" key="1">
    <source>
        <dbReference type="ARBA" id="ARBA00022737"/>
    </source>
</evidence>
<dbReference type="PANTHER" id="PTHR24033">
    <property type="entry name" value="EGF-LIKE DOMAIN-CONTAINING PROTEIN"/>
    <property type="match status" value="1"/>
</dbReference>
<keyword evidence="5" id="KW-0472">Membrane</keyword>
<dbReference type="InterPro" id="IPR001258">
    <property type="entry name" value="NHL_repeat"/>
</dbReference>
<comment type="caution">
    <text evidence="3">Lacks conserved residue(s) required for the propagation of feature annotation.</text>
</comment>
<dbReference type="SUPFAM" id="SSF57196">
    <property type="entry name" value="EGF/Laminin"/>
    <property type="match status" value="3"/>
</dbReference>
<dbReference type="OrthoDB" id="412369at2759"/>
<keyword evidence="1" id="KW-0677">Repeat</keyword>
<dbReference type="Gene3D" id="2.10.25.10">
    <property type="entry name" value="Laminin"/>
    <property type="match status" value="3"/>
</dbReference>
<accession>A0A813ZBQ9</accession>
<feature type="domain" description="EGF-like" evidence="7">
    <location>
        <begin position="501"/>
        <end position="538"/>
    </location>
</feature>
<dbReference type="InterPro" id="IPR051830">
    <property type="entry name" value="NOTCH_homolog"/>
</dbReference>
<evidence type="ECO:0000256" key="4">
    <source>
        <dbReference type="PROSITE-ProRule" id="PRU00504"/>
    </source>
</evidence>
<evidence type="ECO:0000256" key="3">
    <source>
        <dbReference type="PROSITE-ProRule" id="PRU00076"/>
    </source>
</evidence>
<evidence type="ECO:0000259" key="7">
    <source>
        <dbReference type="PROSITE" id="PS50026"/>
    </source>
</evidence>
<dbReference type="SUPFAM" id="SSF101898">
    <property type="entry name" value="NHL repeat"/>
    <property type="match status" value="1"/>
</dbReference>
<feature type="signal peptide" evidence="6">
    <location>
        <begin position="1"/>
        <end position="17"/>
    </location>
</feature>
<feature type="repeat" description="NHL" evidence="4">
    <location>
        <begin position="177"/>
        <end position="216"/>
    </location>
</feature>
<comment type="caution">
    <text evidence="8">The sequence shown here is derived from an EMBL/GenBank/DDBJ whole genome shotgun (WGS) entry which is preliminary data.</text>
</comment>
<dbReference type="Proteomes" id="UP000663828">
    <property type="component" value="Unassembled WGS sequence"/>
</dbReference>
<dbReference type="InterPro" id="IPR001881">
    <property type="entry name" value="EGF-like_Ca-bd_dom"/>
</dbReference>
<keyword evidence="3" id="KW-0245">EGF-like domain</keyword>
<dbReference type="EMBL" id="CAJNOR010000377">
    <property type="protein sequence ID" value="CAF0896227.1"/>
    <property type="molecule type" value="Genomic_DNA"/>
</dbReference>
<keyword evidence="5" id="KW-0812">Transmembrane</keyword>
<feature type="transmembrane region" description="Helical" evidence="5">
    <location>
        <begin position="554"/>
        <end position="579"/>
    </location>
</feature>
<evidence type="ECO:0000256" key="2">
    <source>
        <dbReference type="ARBA" id="ARBA00023157"/>
    </source>
</evidence>
<dbReference type="GO" id="GO:0005509">
    <property type="term" value="F:calcium ion binding"/>
    <property type="evidence" value="ECO:0007669"/>
    <property type="project" value="InterPro"/>
</dbReference>
<dbReference type="Gene3D" id="2.40.10.500">
    <property type="match status" value="2"/>
</dbReference>
<keyword evidence="10" id="KW-1185">Reference proteome</keyword>
<feature type="domain" description="EGF-like" evidence="7">
    <location>
        <begin position="462"/>
        <end position="499"/>
    </location>
</feature>
<organism evidence="8 10">
    <name type="scientific">Adineta ricciae</name>
    <name type="common">Rotifer</name>
    <dbReference type="NCBI Taxonomy" id="249248"/>
    <lineage>
        <taxon>Eukaryota</taxon>
        <taxon>Metazoa</taxon>
        <taxon>Spiralia</taxon>
        <taxon>Gnathifera</taxon>
        <taxon>Rotifera</taxon>
        <taxon>Eurotatoria</taxon>
        <taxon>Bdelloidea</taxon>
        <taxon>Adinetida</taxon>
        <taxon>Adinetidae</taxon>
        <taxon>Adineta</taxon>
    </lineage>
</organism>
<keyword evidence="5" id="KW-1133">Transmembrane helix</keyword>
<dbReference type="EMBL" id="CAJNOJ010000482">
    <property type="protein sequence ID" value="CAF1463329.1"/>
    <property type="molecule type" value="Genomic_DNA"/>
</dbReference>
<dbReference type="PROSITE" id="PS00022">
    <property type="entry name" value="EGF_1"/>
    <property type="match status" value="2"/>
</dbReference>
<feature type="disulfide bond" evidence="3">
    <location>
        <begin position="450"/>
        <end position="459"/>
    </location>
</feature>
<dbReference type="InterPro" id="IPR000742">
    <property type="entry name" value="EGF"/>
</dbReference>
<proteinExistence type="predicted"/>
<dbReference type="Gene3D" id="2.120.10.30">
    <property type="entry name" value="TolB, C-terminal domain"/>
    <property type="match status" value="1"/>
</dbReference>
<dbReference type="CDD" id="cd05819">
    <property type="entry name" value="NHL"/>
    <property type="match status" value="1"/>
</dbReference>
<dbReference type="SMART" id="SM00179">
    <property type="entry name" value="EGF_CA"/>
    <property type="match status" value="3"/>
</dbReference>
<name>A0A813ZBQ9_ADIRI</name>
<dbReference type="InterPro" id="IPR011042">
    <property type="entry name" value="6-blade_b-propeller_TolB-like"/>
</dbReference>
<dbReference type="PROSITE" id="PS51125">
    <property type="entry name" value="NHL"/>
    <property type="match status" value="1"/>
</dbReference>
<gene>
    <name evidence="9" type="ORF">EDS130_LOCUS40302</name>
    <name evidence="8" type="ORF">XAT740_LOCUS7778</name>
</gene>
<keyword evidence="2 3" id="KW-1015">Disulfide bond</keyword>